<dbReference type="SUPFAM" id="SSF56399">
    <property type="entry name" value="ADP-ribosylation"/>
    <property type="match status" value="1"/>
</dbReference>
<reference evidence="3" key="1">
    <citation type="submission" date="2021-02" db="EMBL/GenBank/DDBJ databases">
        <authorList>
            <person name="Nowell W R."/>
        </authorList>
    </citation>
    <scope>NUCLEOTIDE SEQUENCE</scope>
</reference>
<accession>A0A819N4G3</accession>
<keyword evidence="2" id="KW-0802">TPR repeat</keyword>
<name>A0A819N4G3_9BILA</name>
<evidence type="ECO:0000313" key="3">
    <source>
        <dbReference type="EMBL" id="CAF3989928.1"/>
    </source>
</evidence>
<dbReference type="Gene3D" id="1.25.40.10">
    <property type="entry name" value="Tetratricopeptide repeat domain"/>
    <property type="match status" value="2"/>
</dbReference>
<organism evidence="3 4">
    <name type="scientific">Rotaria sordida</name>
    <dbReference type="NCBI Taxonomy" id="392033"/>
    <lineage>
        <taxon>Eukaryota</taxon>
        <taxon>Metazoa</taxon>
        <taxon>Spiralia</taxon>
        <taxon>Gnathifera</taxon>
        <taxon>Rotifera</taxon>
        <taxon>Eurotatoria</taxon>
        <taxon>Bdelloidea</taxon>
        <taxon>Philodinida</taxon>
        <taxon>Philodinidae</taxon>
        <taxon>Rotaria</taxon>
    </lineage>
</organism>
<dbReference type="SMART" id="SM00028">
    <property type="entry name" value="TPR"/>
    <property type="match status" value="5"/>
</dbReference>
<dbReference type="Pfam" id="PF13374">
    <property type="entry name" value="TPR_10"/>
    <property type="match status" value="1"/>
</dbReference>
<dbReference type="InterPro" id="IPR019734">
    <property type="entry name" value="TPR_rpt"/>
</dbReference>
<dbReference type="PANTHER" id="PTHR45641">
    <property type="entry name" value="TETRATRICOPEPTIDE REPEAT PROTEIN (AFU_ORTHOLOGUE AFUA_6G03870)"/>
    <property type="match status" value="1"/>
</dbReference>
<protein>
    <submittedName>
        <fullName evidence="3">Uncharacterized protein</fullName>
    </submittedName>
</protein>
<evidence type="ECO:0000313" key="4">
    <source>
        <dbReference type="Proteomes" id="UP000663874"/>
    </source>
</evidence>
<dbReference type="PANTHER" id="PTHR45641:SF1">
    <property type="entry name" value="AAA+ ATPASE DOMAIN-CONTAINING PROTEIN"/>
    <property type="match status" value="1"/>
</dbReference>
<dbReference type="SUPFAM" id="SSF48452">
    <property type="entry name" value="TPR-like"/>
    <property type="match status" value="2"/>
</dbReference>
<dbReference type="EMBL" id="CAJOBE010005921">
    <property type="protein sequence ID" value="CAF3989928.1"/>
    <property type="molecule type" value="Genomic_DNA"/>
</dbReference>
<proteinExistence type="predicted"/>
<dbReference type="Gene3D" id="3.90.176.10">
    <property type="entry name" value="Toxin ADP-ribosyltransferase, Chain A, domain 1"/>
    <property type="match status" value="1"/>
</dbReference>
<dbReference type="Pfam" id="PF13424">
    <property type="entry name" value="TPR_12"/>
    <property type="match status" value="2"/>
</dbReference>
<comment type="caution">
    <text evidence="3">The sequence shown here is derived from an EMBL/GenBank/DDBJ whole genome shotgun (WGS) entry which is preliminary data.</text>
</comment>
<gene>
    <name evidence="3" type="ORF">FNK824_LOCUS25340</name>
</gene>
<dbReference type="Proteomes" id="UP000663874">
    <property type="component" value="Unassembled WGS sequence"/>
</dbReference>
<dbReference type="AlphaFoldDB" id="A0A819N4G3"/>
<sequence length="504" mass="58314">MYSVLLKEILLELEYDDETAKQDFVDYCRYEYADNIATLRTIDRFEHDYCQDRVIYWYSQPCFFFELLNRSLRSQDIEILVRMTFILRHLHKQIEHLHSITMSSRSSACFHVYRGQGMNRKEFDSKIRNKVGGLLSFNSFLSTSENATVAEIFVLRNDPDSVAVLFDIIIDGSMSRCPYAALTRNSAIADEEEILFSMHSVFRIQSIEENMNDGIWRVNLTMTHENDQQLHTLTDYIRKRIEGPTGWNRLENLLMEMGKWKMVKPLIEVSLASSLRDEDHRKQAYFHHQLGFINAMIGDYTMATKHYKESLAVRSPTDLLGLAMSHNGIGSTLEQQGHLSDAFDEYKCALSLINQLDQIDIEAISTVRNNIAGVLRHQGKLLEALHMYEECLELEIKYLPALHPDLAITYANIALIYDDLNEYEIALRFEFKALNIEQHSLPSDHPSLAITHSNIALTLYTLNRIAEAVSHLQQTINILTKVSTRDDPLLLRHCTLLEKLQQEL</sequence>
<dbReference type="PROSITE" id="PS51996">
    <property type="entry name" value="TR_MART"/>
    <property type="match status" value="1"/>
</dbReference>
<evidence type="ECO:0000256" key="1">
    <source>
        <dbReference type="ARBA" id="ARBA00022737"/>
    </source>
</evidence>
<dbReference type="InterPro" id="IPR011990">
    <property type="entry name" value="TPR-like_helical_dom_sf"/>
</dbReference>
<evidence type="ECO:0000256" key="2">
    <source>
        <dbReference type="ARBA" id="ARBA00022803"/>
    </source>
</evidence>
<keyword evidence="1" id="KW-0677">Repeat</keyword>